<reference evidence="3 4" key="1">
    <citation type="submission" date="2018-06" db="EMBL/GenBank/DDBJ databases">
        <title>Echinicola strongylocentroti sp. nov., isolated from a sea urchin Strongylocentrotus intermedius.</title>
        <authorList>
            <person name="Bae S.S."/>
        </authorList>
    </citation>
    <scope>NUCLEOTIDE SEQUENCE [LARGE SCALE GENOMIC DNA]</scope>
    <source>
        <strain evidence="3 4">MEBiC08714</strain>
    </source>
</reference>
<feature type="transmembrane region" description="Helical" evidence="1">
    <location>
        <begin position="12"/>
        <end position="33"/>
    </location>
</feature>
<dbReference type="EMBL" id="CP030041">
    <property type="protein sequence ID" value="AWW29839.1"/>
    <property type="molecule type" value="Genomic_DNA"/>
</dbReference>
<keyword evidence="4" id="KW-1185">Reference proteome</keyword>
<dbReference type="PANTHER" id="PTHR34220">
    <property type="entry name" value="SENSOR HISTIDINE KINASE YPDA"/>
    <property type="match status" value="1"/>
</dbReference>
<evidence type="ECO:0000256" key="1">
    <source>
        <dbReference type="SAM" id="Phobius"/>
    </source>
</evidence>
<dbReference type="SUPFAM" id="SSF55874">
    <property type="entry name" value="ATPase domain of HSP90 chaperone/DNA topoisomerase II/histidine kinase"/>
    <property type="match status" value="1"/>
</dbReference>
<dbReference type="InterPro" id="IPR010559">
    <property type="entry name" value="Sig_transdc_His_kin_internal"/>
</dbReference>
<feature type="domain" description="Signal transduction histidine kinase internal region" evidence="2">
    <location>
        <begin position="156"/>
        <end position="235"/>
    </location>
</feature>
<keyword evidence="1" id="KW-1133">Transmembrane helix</keyword>
<dbReference type="OrthoDB" id="9792992at2"/>
<dbReference type="RefSeq" id="WP_112783236.1">
    <property type="nucleotide sequence ID" value="NZ_CP030041.1"/>
</dbReference>
<keyword evidence="1" id="KW-0812">Transmembrane</keyword>
<dbReference type="Gene3D" id="3.30.565.10">
    <property type="entry name" value="Histidine kinase-like ATPase, C-terminal domain"/>
    <property type="match status" value="1"/>
</dbReference>
<keyword evidence="3" id="KW-0418">Kinase</keyword>
<dbReference type="AlphaFoldDB" id="A0A2Z4IGK2"/>
<organism evidence="3 4">
    <name type="scientific">Echinicola strongylocentroti</name>
    <dbReference type="NCBI Taxonomy" id="1795355"/>
    <lineage>
        <taxon>Bacteria</taxon>
        <taxon>Pseudomonadati</taxon>
        <taxon>Bacteroidota</taxon>
        <taxon>Cytophagia</taxon>
        <taxon>Cytophagales</taxon>
        <taxon>Cyclobacteriaceae</taxon>
        <taxon>Echinicola</taxon>
    </lineage>
</organism>
<sequence length="351" mass="40462">MVNRLLKTSYGWLKVMLVLVCFGAVNSFLLTAYGVRLGDSVVDSLVYVLLVFAGGMLLENIFRFYKPQKGNSWLWVGLPLLLGVVIVLAGELALKHLLESEWGYLTFLRESRYVRGVFVLMLFGAYTGFLIVGGQLEDQLEARRRTEMMDKLSKEAEMYHLRQQLQPHFLFNSLNSVSALVKRKPEQAREMILQLSEFLRGTIRKDPMEWVGVREEMKCLQLFLEIEKVRFGHRLEVDFFVEEETEKLMLPSLLIQPLLENAVKHGIYGRTDRVCIKILVNKIGNFLNIMISNPYDPEAVNSNGEGFGLESVKRRMYLLFGRHDLLKVKQSPELFEVNLSIPLTYDQNDNN</sequence>
<proteinExistence type="predicted"/>
<dbReference type="KEGG" id="est:DN752_06735"/>
<dbReference type="InterPro" id="IPR050640">
    <property type="entry name" value="Bact_2-comp_sensor_kinase"/>
</dbReference>
<feature type="transmembrane region" description="Helical" evidence="1">
    <location>
        <begin position="113"/>
        <end position="136"/>
    </location>
</feature>
<dbReference type="Pfam" id="PF06580">
    <property type="entry name" value="His_kinase"/>
    <property type="match status" value="1"/>
</dbReference>
<accession>A0A2Z4IGK2</accession>
<feature type="transmembrane region" description="Helical" evidence="1">
    <location>
        <begin position="74"/>
        <end position="93"/>
    </location>
</feature>
<dbReference type="InterPro" id="IPR036890">
    <property type="entry name" value="HATPase_C_sf"/>
</dbReference>
<keyword evidence="3" id="KW-0808">Transferase</keyword>
<dbReference type="Proteomes" id="UP000248688">
    <property type="component" value="Chromosome"/>
</dbReference>
<evidence type="ECO:0000313" key="3">
    <source>
        <dbReference type="EMBL" id="AWW29839.1"/>
    </source>
</evidence>
<evidence type="ECO:0000313" key="4">
    <source>
        <dbReference type="Proteomes" id="UP000248688"/>
    </source>
</evidence>
<dbReference type="GO" id="GO:0016020">
    <property type="term" value="C:membrane"/>
    <property type="evidence" value="ECO:0007669"/>
    <property type="project" value="InterPro"/>
</dbReference>
<gene>
    <name evidence="3" type="ORF">DN752_06735</name>
</gene>
<evidence type="ECO:0000259" key="2">
    <source>
        <dbReference type="Pfam" id="PF06580"/>
    </source>
</evidence>
<protein>
    <submittedName>
        <fullName evidence="3">Histidine kinase</fullName>
    </submittedName>
</protein>
<feature type="transmembrane region" description="Helical" evidence="1">
    <location>
        <begin position="45"/>
        <end position="62"/>
    </location>
</feature>
<dbReference type="GO" id="GO:0000155">
    <property type="term" value="F:phosphorelay sensor kinase activity"/>
    <property type="evidence" value="ECO:0007669"/>
    <property type="project" value="InterPro"/>
</dbReference>
<dbReference type="PANTHER" id="PTHR34220:SF7">
    <property type="entry name" value="SENSOR HISTIDINE KINASE YPDA"/>
    <property type="match status" value="1"/>
</dbReference>
<name>A0A2Z4IGK2_9BACT</name>
<keyword evidence="1" id="KW-0472">Membrane</keyword>